<dbReference type="AlphaFoldDB" id="A0A8J2YA17"/>
<keyword evidence="5" id="KW-1185">Reference proteome</keyword>
<keyword evidence="2 3" id="KW-0802">TPR repeat</keyword>
<keyword evidence="1" id="KW-0677">Repeat</keyword>
<dbReference type="RefSeq" id="WP_188646018.1">
    <property type="nucleotide sequence ID" value="NZ_BMHQ01000001.1"/>
</dbReference>
<organism evidence="4 5">
    <name type="scientific">Marinithermofilum abyssi</name>
    <dbReference type="NCBI Taxonomy" id="1571185"/>
    <lineage>
        <taxon>Bacteria</taxon>
        <taxon>Bacillati</taxon>
        <taxon>Bacillota</taxon>
        <taxon>Bacilli</taxon>
        <taxon>Bacillales</taxon>
        <taxon>Thermoactinomycetaceae</taxon>
        <taxon>Marinithermofilum</taxon>
    </lineage>
</organism>
<evidence type="ECO:0000313" key="5">
    <source>
        <dbReference type="Proteomes" id="UP000625210"/>
    </source>
</evidence>
<dbReference type="SMART" id="SM00028">
    <property type="entry name" value="TPR"/>
    <property type="match status" value="6"/>
</dbReference>
<evidence type="ECO:0000256" key="2">
    <source>
        <dbReference type="ARBA" id="ARBA00022803"/>
    </source>
</evidence>
<dbReference type="PROSITE" id="PS50005">
    <property type="entry name" value="TPR"/>
    <property type="match status" value="3"/>
</dbReference>
<dbReference type="Pfam" id="PF14559">
    <property type="entry name" value="TPR_19"/>
    <property type="match status" value="1"/>
</dbReference>
<reference evidence="4" key="1">
    <citation type="journal article" date="2014" name="Int. J. Syst. Evol. Microbiol.">
        <title>Complete genome sequence of Corynebacterium casei LMG S-19264T (=DSM 44701T), isolated from a smear-ripened cheese.</title>
        <authorList>
            <consortium name="US DOE Joint Genome Institute (JGI-PGF)"/>
            <person name="Walter F."/>
            <person name="Albersmeier A."/>
            <person name="Kalinowski J."/>
            <person name="Ruckert C."/>
        </authorList>
    </citation>
    <scope>NUCLEOTIDE SEQUENCE</scope>
    <source>
        <strain evidence="4">CGMCC 1.15179</strain>
    </source>
</reference>
<name>A0A8J2YA17_9BACL</name>
<evidence type="ECO:0000313" key="4">
    <source>
        <dbReference type="EMBL" id="GGE04237.1"/>
    </source>
</evidence>
<dbReference type="PANTHER" id="PTHR45586">
    <property type="entry name" value="TPR REPEAT-CONTAINING PROTEIN PA4667"/>
    <property type="match status" value="1"/>
</dbReference>
<feature type="repeat" description="TPR" evidence="3">
    <location>
        <begin position="260"/>
        <end position="293"/>
    </location>
</feature>
<sequence>MKKQQASINNRSKERKVVRLRMDAGFFFERAIRSLDRHHYEKALKYFRLAVEKEPGNPVNQCNLAGILSEMGHYEESNEVLQTVLQDVDPDLYECYFYMANNAANMEEFEQAEEYLIRYLEEEPDGEFAREAEEMLQMLGWELGRKPRRPGFSPRHGWLKKHEEARVLMEQGQFLQAIQLLKELTEEHPDFMAAMNNLALAYYYTGDISSAHDMIQKVLDKEPDNIHAWCNLAVLYQHQGELAARDRLVKRLKQWIPLHVEHLYKLGTTMGVLGEHETAYQCFCRLLRLEPNPEPSLYHYVAVAASNTGRLNQAKKYWRLAQEADPQSEVPVFYLNQLEQWAHRFGKARPTISYHYQLPFEEQLLQLTSNNKLLPQQIKENPLMRSSFFWALHHGDRETKLQVLQVFQWIFDDEVEKTLREFICKEEEEDELKRTALFVLERMGAPKPYKARLGGQEVTFRAETTKVVPAWLKTWQRVLECCLQSMQGRYEDTHLNDAKVVWAEFLNSKHPDLPQVRKVEGWAAALEYVVAKMHGLSITQAIVARKHDVAVSTVGRHVRELESVIKK</sequence>
<feature type="repeat" description="TPR" evidence="3">
    <location>
        <begin position="24"/>
        <end position="57"/>
    </location>
</feature>
<accession>A0A8J2YA17</accession>
<gene>
    <name evidence="4" type="ORF">GCM10011571_01500</name>
</gene>
<dbReference type="Proteomes" id="UP000625210">
    <property type="component" value="Unassembled WGS sequence"/>
</dbReference>
<evidence type="ECO:0000256" key="3">
    <source>
        <dbReference type="PROSITE-ProRule" id="PRU00339"/>
    </source>
</evidence>
<dbReference type="Gene3D" id="1.25.40.10">
    <property type="entry name" value="Tetratricopeptide repeat domain"/>
    <property type="match status" value="2"/>
</dbReference>
<dbReference type="SUPFAM" id="SSF48452">
    <property type="entry name" value="TPR-like"/>
    <property type="match status" value="2"/>
</dbReference>
<dbReference type="InterPro" id="IPR051012">
    <property type="entry name" value="CellSynth/LPSAsmb/PSIAsmb"/>
</dbReference>
<protein>
    <recommendedName>
        <fullName evidence="6">Tetratricopeptide repeat protein</fullName>
    </recommendedName>
</protein>
<evidence type="ECO:0000256" key="1">
    <source>
        <dbReference type="ARBA" id="ARBA00022737"/>
    </source>
</evidence>
<feature type="repeat" description="TPR" evidence="3">
    <location>
        <begin position="192"/>
        <end position="225"/>
    </location>
</feature>
<dbReference type="PANTHER" id="PTHR45586:SF1">
    <property type="entry name" value="LIPOPOLYSACCHARIDE ASSEMBLY PROTEIN B"/>
    <property type="match status" value="1"/>
</dbReference>
<comment type="caution">
    <text evidence="4">The sequence shown here is derived from an EMBL/GenBank/DDBJ whole genome shotgun (WGS) entry which is preliminary data.</text>
</comment>
<dbReference type="InterPro" id="IPR011990">
    <property type="entry name" value="TPR-like_helical_dom_sf"/>
</dbReference>
<dbReference type="InterPro" id="IPR019734">
    <property type="entry name" value="TPR_rpt"/>
</dbReference>
<dbReference type="EMBL" id="BMHQ01000001">
    <property type="protein sequence ID" value="GGE04237.1"/>
    <property type="molecule type" value="Genomic_DNA"/>
</dbReference>
<reference evidence="4" key="2">
    <citation type="submission" date="2020-09" db="EMBL/GenBank/DDBJ databases">
        <authorList>
            <person name="Sun Q."/>
            <person name="Zhou Y."/>
        </authorList>
    </citation>
    <scope>NUCLEOTIDE SEQUENCE</scope>
    <source>
        <strain evidence="4">CGMCC 1.15179</strain>
    </source>
</reference>
<proteinExistence type="predicted"/>
<evidence type="ECO:0008006" key="6">
    <source>
        <dbReference type="Google" id="ProtNLM"/>
    </source>
</evidence>